<dbReference type="InterPro" id="IPR004993">
    <property type="entry name" value="GH3"/>
</dbReference>
<evidence type="ECO:0000259" key="2">
    <source>
        <dbReference type="Pfam" id="PF23572"/>
    </source>
</evidence>
<accession>A0AAE3M480</accession>
<dbReference type="PANTHER" id="PTHR31901">
    <property type="entry name" value="GH3 DOMAIN-CONTAINING PROTEIN"/>
    <property type="match status" value="1"/>
</dbReference>
<evidence type="ECO:0000313" key="4">
    <source>
        <dbReference type="Proteomes" id="UP001209229"/>
    </source>
</evidence>
<dbReference type="AlphaFoldDB" id="A0AAE3M480"/>
<feature type="domain" description="GH3 middle" evidence="1">
    <location>
        <begin position="296"/>
        <end position="365"/>
    </location>
</feature>
<proteinExistence type="predicted"/>
<sequence length="505" mass="58284">MPILNSIISLVNIRRLSQINHFKENPEEVQQEQLFDLIKRSKDTHHGKHYDFASIKTISQFQERVPVQKYEQMESVIDKIRHGDKNVLWPGEIKWFAKSSGTTSSKSKFIPVSKEALEDCHFRGGKDVLALYNEIYPENDLFSGKGLTLGGSQKLSKYSKESFYGDLSAILIGNLPFWVNFIRTPDQSIALLDKWEEKLVKMTEATINENVTSLSGVPSWFLVLIKHILKTKGTDNLLDVWPNLELFIHGGINFEPYRDQYKKIIPSDKMHYMETYNASEGFFAIQDDPQDSSMLLMLDYGIFYEFVPISEYGKEHPIALTLDQVELETNYAMIISTNGGLWRYVVGDTIKFTSKYPFKIKITGRTKHFINAFGEEVIVDNSNQAINYACEQTGAVIKEYTAAPMYMSTEVQGRHQWIIEFEKEPEDLNKFIFCLDKELQNVNSDYEAKRYKDITLAAPKVEIARKDLFFDWLKKHNKLGGQNKVPRLSNNRDLMEELLAINQKS</sequence>
<gene>
    <name evidence="3" type="ORF">OM075_10145</name>
</gene>
<keyword evidence="4" id="KW-1185">Reference proteome</keyword>
<reference evidence="3" key="1">
    <citation type="submission" date="2022-10" db="EMBL/GenBank/DDBJ databases">
        <authorList>
            <person name="Yu W.X."/>
        </authorList>
    </citation>
    <scope>NUCLEOTIDE SEQUENCE</scope>
    <source>
        <strain evidence="3">AAT</strain>
    </source>
</reference>
<name>A0AAE3M480_9BACT</name>
<dbReference type="Pfam" id="PF23571">
    <property type="entry name" value="GH3_M"/>
    <property type="match status" value="1"/>
</dbReference>
<dbReference type="GO" id="GO:0005737">
    <property type="term" value="C:cytoplasm"/>
    <property type="evidence" value="ECO:0007669"/>
    <property type="project" value="TreeGrafter"/>
</dbReference>
<dbReference type="Proteomes" id="UP001209229">
    <property type="component" value="Unassembled WGS sequence"/>
</dbReference>
<dbReference type="EMBL" id="JAPDPJ010000019">
    <property type="protein sequence ID" value="MCW3786829.1"/>
    <property type="molecule type" value="Genomic_DNA"/>
</dbReference>
<dbReference type="GO" id="GO:0016881">
    <property type="term" value="F:acid-amino acid ligase activity"/>
    <property type="evidence" value="ECO:0007669"/>
    <property type="project" value="TreeGrafter"/>
</dbReference>
<dbReference type="Pfam" id="PF03321">
    <property type="entry name" value="GH3"/>
    <property type="match status" value="1"/>
</dbReference>
<dbReference type="Pfam" id="PF23572">
    <property type="entry name" value="GH3_C"/>
    <property type="match status" value="1"/>
</dbReference>
<dbReference type="InterPro" id="IPR055378">
    <property type="entry name" value="GH3_C"/>
</dbReference>
<dbReference type="PANTHER" id="PTHR31901:SF9">
    <property type="entry name" value="GH3 DOMAIN-CONTAINING PROTEIN"/>
    <property type="match status" value="1"/>
</dbReference>
<dbReference type="InterPro" id="IPR055377">
    <property type="entry name" value="GH3_M"/>
</dbReference>
<organism evidence="3 4">
    <name type="scientific">Plebeiibacterium sediminum</name>
    <dbReference type="NCBI Taxonomy" id="2992112"/>
    <lineage>
        <taxon>Bacteria</taxon>
        <taxon>Pseudomonadati</taxon>
        <taxon>Bacteroidota</taxon>
        <taxon>Bacteroidia</taxon>
        <taxon>Marinilabiliales</taxon>
        <taxon>Marinilabiliaceae</taxon>
        <taxon>Plebeiibacterium</taxon>
    </lineage>
</organism>
<protein>
    <submittedName>
        <fullName evidence="3">GH3 auxin-responsive promoter family protein</fullName>
    </submittedName>
</protein>
<evidence type="ECO:0000259" key="1">
    <source>
        <dbReference type="Pfam" id="PF23571"/>
    </source>
</evidence>
<evidence type="ECO:0000313" key="3">
    <source>
        <dbReference type="EMBL" id="MCW3786829.1"/>
    </source>
</evidence>
<dbReference type="RefSeq" id="WP_301190394.1">
    <property type="nucleotide sequence ID" value="NZ_JAPDPJ010000019.1"/>
</dbReference>
<feature type="domain" description="GH3 C-terminal" evidence="2">
    <location>
        <begin position="383"/>
        <end position="492"/>
    </location>
</feature>
<comment type="caution">
    <text evidence="3">The sequence shown here is derived from an EMBL/GenBank/DDBJ whole genome shotgun (WGS) entry which is preliminary data.</text>
</comment>